<dbReference type="OrthoDB" id="2115692at2759"/>
<evidence type="ECO:0000313" key="2">
    <source>
        <dbReference type="EMBL" id="KAF2717707.1"/>
    </source>
</evidence>
<evidence type="ECO:0000259" key="1">
    <source>
        <dbReference type="PROSITE" id="PS51186"/>
    </source>
</evidence>
<comment type="caution">
    <text evidence="2">The sequence shown here is derived from an EMBL/GenBank/DDBJ whole genome shotgun (WGS) entry which is preliminary data.</text>
</comment>
<organism evidence="2 3">
    <name type="scientific">Polychaeton citri CBS 116435</name>
    <dbReference type="NCBI Taxonomy" id="1314669"/>
    <lineage>
        <taxon>Eukaryota</taxon>
        <taxon>Fungi</taxon>
        <taxon>Dikarya</taxon>
        <taxon>Ascomycota</taxon>
        <taxon>Pezizomycotina</taxon>
        <taxon>Dothideomycetes</taxon>
        <taxon>Dothideomycetidae</taxon>
        <taxon>Capnodiales</taxon>
        <taxon>Capnodiaceae</taxon>
        <taxon>Polychaeton</taxon>
    </lineage>
</organism>
<dbReference type="PANTHER" id="PTHR42791:SF1">
    <property type="entry name" value="N-ACETYLTRANSFERASE DOMAIN-CONTAINING PROTEIN"/>
    <property type="match status" value="1"/>
</dbReference>
<dbReference type="EMBL" id="MU003838">
    <property type="protein sequence ID" value="KAF2717707.1"/>
    <property type="molecule type" value="Genomic_DNA"/>
</dbReference>
<accession>A0A9P4PZA4</accession>
<dbReference type="Pfam" id="PF00583">
    <property type="entry name" value="Acetyltransf_1"/>
    <property type="match status" value="1"/>
</dbReference>
<proteinExistence type="predicted"/>
<protein>
    <recommendedName>
        <fullName evidence="1">N-acetyltransferase domain-containing protein</fullName>
    </recommendedName>
</protein>
<gene>
    <name evidence="2" type="ORF">K431DRAFT_288317</name>
</gene>
<dbReference type="Proteomes" id="UP000799441">
    <property type="component" value="Unassembled WGS sequence"/>
</dbReference>
<dbReference type="GO" id="GO:0016747">
    <property type="term" value="F:acyltransferase activity, transferring groups other than amino-acyl groups"/>
    <property type="evidence" value="ECO:0007669"/>
    <property type="project" value="InterPro"/>
</dbReference>
<dbReference type="InterPro" id="IPR016181">
    <property type="entry name" value="Acyl_CoA_acyltransferase"/>
</dbReference>
<dbReference type="InterPro" id="IPR052523">
    <property type="entry name" value="Trichothecene_AcTrans"/>
</dbReference>
<dbReference type="InterPro" id="IPR000182">
    <property type="entry name" value="GNAT_dom"/>
</dbReference>
<dbReference type="Gene3D" id="3.40.630.30">
    <property type="match status" value="1"/>
</dbReference>
<sequence length="221" mass="24805">MAGKQQITVREATLEDLPTLETILPRSFHLVNPYIKKCFPDTAIMRSWWSLVFSEEIKSEQGRIFAAFVPTADIAGPSQLSPESIGVLCVRLMAADERSNGVYDAAPFTTDHDRVLCEPMFVGMSENRERLMLGRRHFLIELFGVDDRFKGQGVGGKLLREACRFADEAGFETFVQANGSAKAMYEKFGFVVKTMVQMPEKEGVGKYEEYMLVRNVGGKDV</sequence>
<dbReference type="CDD" id="cd04301">
    <property type="entry name" value="NAT_SF"/>
    <property type="match status" value="1"/>
</dbReference>
<keyword evidence="3" id="KW-1185">Reference proteome</keyword>
<dbReference type="AlphaFoldDB" id="A0A9P4PZA4"/>
<dbReference type="PROSITE" id="PS51186">
    <property type="entry name" value="GNAT"/>
    <property type="match status" value="1"/>
</dbReference>
<dbReference type="PANTHER" id="PTHR42791">
    <property type="entry name" value="GNAT FAMILY ACETYLTRANSFERASE"/>
    <property type="match status" value="1"/>
</dbReference>
<name>A0A9P4PZA4_9PEZI</name>
<evidence type="ECO:0000313" key="3">
    <source>
        <dbReference type="Proteomes" id="UP000799441"/>
    </source>
</evidence>
<dbReference type="SUPFAM" id="SSF55729">
    <property type="entry name" value="Acyl-CoA N-acyltransferases (Nat)"/>
    <property type="match status" value="1"/>
</dbReference>
<feature type="domain" description="N-acetyltransferase" evidence="1">
    <location>
        <begin position="85"/>
        <end position="213"/>
    </location>
</feature>
<reference evidence="2" key="1">
    <citation type="journal article" date="2020" name="Stud. Mycol.">
        <title>101 Dothideomycetes genomes: a test case for predicting lifestyles and emergence of pathogens.</title>
        <authorList>
            <person name="Haridas S."/>
            <person name="Albert R."/>
            <person name="Binder M."/>
            <person name="Bloem J."/>
            <person name="Labutti K."/>
            <person name="Salamov A."/>
            <person name="Andreopoulos B."/>
            <person name="Baker S."/>
            <person name="Barry K."/>
            <person name="Bills G."/>
            <person name="Bluhm B."/>
            <person name="Cannon C."/>
            <person name="Castanera R."/>
            <person name="Culley D."/>
            <person name="Daum C."/>
            <person name="Ezra D."/>
            <person name="Gonzalez J."/>
            <person name="Henrissat B."/>
            <person name="Kuo A."/>
            <person name="Liang C."/>
            <person name="Lipzen A."/>
            <person name="Lutzoni F."/>
            <person name="Magnuson J."/>
            <person name="Mondo S."/>
            <person name="Nolan M."/>
            <person name="Ohm R."/>
            <person name="Pangilinan J."/>
            <person name="Park H.-J."/>
            <person name="Ramirez L."/>
            <person name="Alfaro M."/>
            <person name="Sun H."/>
            <person name="Tritt A."/>
            <person name="Yoshinaga Y."/>
            <person name="Zwiers L.-H."/>
            <person name="Turgeon B."/>
            <person name="Goodwin S."/>
            <person name="Spatafora J."/>
            <person name="Crous P."/>
            <person name="Grigoriev I."/>
        </authorList>
    </citation>
    <scope>NUCLEOTIDE SEQUENCE</scope>
    <source>
        <strain evidence="2">CBS 116435</strain>
    </source>
</reference>